<dbReference type="AlphaFoldDB" id="A0A0A3IDE3"/>
<dbReference type="InterPro" id="IPR040836">
    <property type="entry name" value="SAVED"/>
</dbReference>
<name>A0A0A3IDE3_9BACI</name>
<evidence type="ECO:0000259" key="1">
    <source>
        <dbReference type="Pfam" id="PF18145"/>
    </source>
</evidence>
<organism evidence="2 3">
    <name type="scientific">Lysinibacillus odysseyi 34hs-1 = NBRC 100172</name>
    <dbReference type="NCBI Taxonomy" id="1220589"/>
    <lineage>
        <taxon>Bacteria</taxon>
        <taxon>Bacillati</taxon>
        <taxon>Bacillota</taxon>
        <taxon>Bacilli</taxon>
        <taxon>Bacillales</taxon>
        <taxon>Bacillaceae</taxon>
        <taxon>Lysinibacillus</taxon>
    </lineage>
</organism>
<dbReference type="STRING" id="1220589.CD32_18030"/>
<dbReference type="eggNOG" id="COG1403">
    <property type="taxonomic scope" value="Bacteria"/>
</dbReference>
<sequence>MKSKKQLSEFRMLFRLLLNEIKFKHGQEIEINIFPAAPAAIIVEMGRVWMSKADLPLKVFDQNHKKNGFQYALTIQ</sequence>
<reference evidence="2 3" key="1">
    <citation type="submission" date="2014-02" db="EMBL/GenBank/DDBJ databases">
        <title>Draft genome sequence of Lysinibacillus odysseyi NBRC 100172.</title>
        <authorList>
            <person name="Zhang F."/>
            <person name="Wang G."/>
            <person name="Zhang L."/>
        </authorList>
    </citation>
    <scope>NUCLEOTIDE SEQUENCE [LARGE SCALE GENOMIC DNA]</scope>
    <source>
        <strain evidence="2 3">NBRC 100172</strain>
    </source>
</reference>
<dbReference type="EMBL" id="JPVP01000059">
    <property type="protein sequence ID" value="KGR82749.1"/>
    <property type="molecule type" value="Genomic_DNA"/>
</dbReference>
<proteinExistence type="predicted"/>
<keyword evidence="3" id="KW-1185">Reference proteome</keyword>
<gene>
    <name evidence="2" type="ORF">CD32_18030</name>
</gene>
<dbReference type="Proteomes" id="UP000030437">
    <property type="component" value="Unassembled WGS sequence"/>
</dbReference>
<evidence type="ECO:0000313" key="2">
    <source>
        <dbReference type="EMBL" id="KGR82749.1"/>
    </source>
</evidence>
<feature type="domain" description="SMODS-associated and fused to various effectors" evidence="1">
    <location>
        <begin position="1"/>
        <end position="75"/>
    </location>
</feature>
<evidence type="ECO:0000313" key="3">
    <source>
        <dbReference type="Proteomes" id="UP000030437"/>
    </source>
</evidence>
<accession>A0A0A3IDE3</accession>
<comment type="caution">
    <text evidence="2">The sequence shown here is derived from an EMBL/GenBank/DDBJ whole genome shotgun (WGS) entry which is preliminary data.</text>
</comment>
<protein>
    <recommendedName>
        <fullName evidence="1">SMODS-associated and fused to various effectors domain-containing protein</fullName>
    </recommendedName>
</protein>
<dbReference type="NCBIfam" id="NF033611">
    <property type="entry name" value="SAVED"/>
    <property type="match status" value="1"/>
</dbReference>
<dbReference type="Pfam" id="PF18145">
    <property type="entry name" value="SAVED"/>
    <property type="match status" value="1"/>
</dbReference>